<keyword evidence="4" id="KW-1185">Reference proteome</keyword>
<sequence length="246" mass="26046">MEFIKLLGILIVIVGFAIKLDPILIVVLASVVTALVGGLGAGGMLSTLGTSFVSNRSMAIFILIMIVVGTLERNGMKEAATKLISKVTSATAGTVIGAYGVMRSFFAAFNISFGGVAGFVRPIIMPMAVGTVESAGKKIDKNYEEKIKGMASGMENVAWFFFQVLFVGGPGALLVQSSLKPLGYQVDLLGLAKVEIPVAVFALIVAIVYYYLVDRRYLKNHHNGIAVGGSQTSSDEASSEDNIVRE</sequence>
<evidence type="ECO:0000313" key="3">
    <source>
        <dbReference type="EMBL" id="QNK41804.1"/>
    </source>
</evidence>
<reference evidence="3 5" key="2">
    <citation type="submission" date="2020-08" db="EMBL/GenBank/DDBJ databases">
        <title>The isolate Caproiciproducens sp. 7D4C2 produces n-caproate at mildly acidic conditions from hexoses: genome and rBOX comparison with related strains and chain-elongating bacteria.</title>
        <authorList>
            <person name="Esquivel-Elizondo S."/>
            <person name="Bagci C."/>
            <person name="Temovska M."/>
            <person name="Jeon B.S."/>
            <person name="Bessarab I."/>
            <person name="Williams R.B.H."/>
            <person name="Huson D.H."/>
            <person name="Angenent L.T."/>
        </authorList>
    </citation>
    <scope>NUCLEOTIDE SEQUENCE [LARGE SCALE GENOMIC DNA]</scope>
    <source>
        <strain evidence="3 5">7D4C2</strain>
    </source>
</reference>
<organism evidence="2 4">
    <name type="scientific">Caproicibacter fermentans</name>
    <dbReference type="NCBI Taxonomy" id="2576756"/>
    <lineage>
        <taxon>Bacteria</taxon>
        <taxon>Bacillati</taxon>
        <taxon>Bacillota</taxon>
        <taxon>Clostridia</taxon>
        <taxon>Eubacteriales</taxon>
        <taxon>Acutalibacteraceae</taxon>
        <taxon>Caproicibacter</taxon>
    </lineage>
</organism>
<keyword evidence="1" id="KW-0812">Transmembrane</keyword>
<feature type="transmembrane region" description="Helical" evidence="1">
    <location>
        <begin position="157"/>
        <end position="176"/>
    </location>
</feature>
<feature type="transmembrane region" description="Helical" evidence="1">
    <location>
        <begin position="83"/>
        <end position="102"/>
    </location>
</feature>
<feature type="transmembrane region" description="Helical" evidence="1">
    <location>
        <begin position="52"/>
        <end position="71"/>
    </location>
</feature>
<dbReference type="AlphaFoldDB" id="A0A6N8I1P1"/>
<dbReference type="RefSeq" id="WP_066650049.1">
    <property type="nucleotide sequence ID" value="NZ_CP060286.1"/>
</dbReference>
<dbReference type="Proteomes" id="UP000515909">
    <property type="component" value="Chromosome"/>
</dbReference>
<reference evidence="2 4" key="1">
    <citation type="submission" date="2019-09" db="EMBL/GenBank/DDBJ databases">
        <title>Genome sequence of Clostridium sp. EA1.</title>
        <authorList>
            <person name="Poehlein A."/>
            <person name="Bengelsdorf F.R."/>
            <person name="Daniel R."/>
        </authorList>
    </citation>
    <scope>NUCLEOTIDE SEQUENCE [LARGE SCALE GENOMIC DNA]</scope>
    <source>
        <strain evidence="2 4">EA1</strain>
    </source>
</reference>
<dbReference type="InterPro" id="IPR010374">
    <property type="entry name" value="DUF969"/>
</dbReference>
<proteinExistence type="predicted"/>
<keyword evidence="1" id="KW-1133">Transmembrane helix</keyword>
<protein>
    <submittedName>
        <fullName evidence="3">DUF969 domain-containing protein</fullName>
    </submittedName>
</protein>
<dbReference type="EMBL" id="CP060286">
    <property type="protein sequence ID" value="QNK41804.1"/>
    <property type="molecule type" value="Genomic_DNA"/>
</dbReference>
<dbReference type="EMBL" id="VWXL01000068">
    <property type="protein sequence ID" value="MVB11647.1"/>
    <property type="molecule type" value="Genomic_DNA"/>
</dbReference>
<name>A0A6N8I1P1_9FIRM</name>
<keyword evidence="1" id="KW-0472">Membrane</keyword>
<feature type="transmembrane region" description="Helical" evidence="1">
    <location>
        <begin position="108"/>
        <end position="136"/>
    </location>
</feature>
<accession>A0A6N8I1P1</accession>
<dbReference type="Proteomes" id="UP000469440">
    <property type="component" value="Unassembled WGS sequence"/>
</dbReference>
<evidence type="ECO:0000313" key="5">
    <source>
        <dbReference type="Proteomes" id="UP000515909"/>
    </source>
</evidence>
<dbReference type="Pfam" id="PF06149">
    <property type="entry name" value="DUF969"/>
    <property type="match status" value="1"/>
</dbReference>
<dbReference type="KEGG" id="cfem:HCR03_06050"/>
<evidence type="ECO:0000256" key="1">
    <source>
        <dbReference type="SAM" id="Phobius"/>
    </source>
</evidence>
<accession>A0A7G8TDW3</accession>
<evidence type="ECO:0000313" key="2">
    <source>
        <dbReference type="EMBL" id="MVB11647.1"/>
    </source>
</evidence>
<evidence type="ECO:0000313" key="4">
    <source>
        <dbReference type="Proteomes" id="UP000469440"/>
    </source>
</evidence>
<gene>
    <name evidence="2" type="ORF">CAFE_23690</name>
    <name evidence="3" type="ORF">HCR03_06050</name>
</gene>
<feature type="transmembrane region" description="Helical" evidence="1">
    <location>
        <begin position="196"/>
        <end position="213"/>
    </location>
</feature>
<feature type="transmembrane region" description="Helical" evidence="1">
    <location>
        <begin position="7"/>
        <end position="32"/>
    </location>
</feature>
<dbReference type="OrthoDB" id="80065at2"/>